<proteinExistence type="inferred from homology"/>
<comment type="caution">
    <text evidence="9">Lacks conserved residue(s) required for the propagation of feature annotation.</text>
</comment>
<evidence type="ECO:0000256" key="4">
    <source>
        <dbReference type="ARBA" id="ARBA00022519"/>
    </source>
</evidence>
<feature type="transmembrane region" description="Helical" evidence="9">
    <location>
        <begin position="46"/>
        <end position="61"/>
    </location>
</feature>
<dbReference type="PANTHER" id="PTHR35011:SF2">
    <property type="entry name" value="2,3-DIKETO-L-GULONATE TRAP TRANSPORTER SMALL PERMEASE PROTEIN YIAM"/>
    <property type="match status" value="1"/>
</dbReference>
<evidence type="ECO:0000256" key="5">
    <source>
        <dbReference type="ARBA" id="ARBA00022692"/>
    </source>
</evidence>
<keyword evidence="7 9" id="KW-0472">Membrane</keyword>
<dbReference type="Pfam" id="PF04290">
    <property type="entry name" value="DctQ"/>
    <property type="match status" value="1"/>
</dbReference>
<comment type="subunit">
    <text evidence="9">The complex comprises the extracytoplasmic solute receptor protein and the two transmembrane proteins.</text>
</comment>
<dbReference type="InterPro" id="IPR055348">
    <property type="entry name" value="DctQ"/>
</dbReference>
<comment type="similarity">
    <text evidence="8 9">Belongs to the TRAP transporter small permease family.</text>
</comment>
<evidence type="ECO:0000313" key="11">
    <source>
        <dbReference type="EMBL" id="MCT7377150.1"/>
    </source>
</evidence>
<feature type="transmembrane region" description="Helical" evidence="9">
    <location>
        <begin position="82"/>
        <end position="101"/>
    </location>
</feature>
<evidence type="ECO:0000259" key="10">
    <source>
        <dbReference type="Pfam" id="PF04290"/>
    </source>
</evidence>
<keyword evidence="3" id="KW-1003">Cell membrane</keyword>
<dbReference type="EMBL" id="JAOCZP010000006">
    <property type="protein sequence ID" value="MCT7377150.1"/>
    <property type="molecule type" value="Genomic_DNA"/>
</dbReference>
<evidence type="ECO:0000256" key="2">
    <source>
        <dbReference type="ARBA" id="ARBA00022448"/>
    </source>
</evidence>
<keyword evidence="12" id="KW-1185">Reference proteome</keyword>
<evidence type="ECO:0000256" key="7">
    <source>
        <dbReference type="ARBA" id="ARBA00023136"/>
    </source>
</evidence>
<name>A0ABT2LRI1_9HYPH</name>
<dbReference type="InterPro" id="IPR007387">
    <property type="entry name" value="TRAP_DctQ"/>
</dbReference>
<keyword evidence="5 9" id="KW-0812">Transmembrane</keyword>
<comment type="function">
    <text evidence="9">Part of the tripartite ATP-independent periplasmic (TRAP) transport system.</text>
</comment>
<reference evidence="11 12" key="1">
    <citation type="submission" date="2022-09" db="EMBL/GenBank/DDBJ databases">
        <title>Chelativorans salina sp. nov., a novel slightly halophilic bacterium isolated from a saline lake sediment enrichment.</title>
        <authorList>
            <person name="Gao L."/>
            <person name="Fang B.-Z."/>
            <person name="Li W.-J."/>
        </authorList>
    </citation>
    <scope>NUCLEOTIDE SEQUENCE [LARGE SCALE GENOMIC DNA]</scope>
    <source>
        <strain evidence="11 12">EGI FJ00035</strain>
    </source>
</reference>
<keyword evidence="2 9" id="KW-0813">Transport</keyword>
<evidence type="ECO:0000256" key="3">
    <source>
        <dbReference type="ARBA" id="ARBA00022475"/>
    </source>
</evidence>
<keyword evidence="6 9" id="KW-1133">Transmembrane helix</keyword>
<dbReference type="PANTHER" id="PTHR35011">
    <property type="entry name" value="2,3-DIKETO-L-GULONATE TRAP TRANSPORTER SMALL PERMEASE PROTEIN YIAM"/>
    <property type="match status" value="1"/>
</dbReference>
<evidence type="ECO:0000313" key="12">
    <source>
        <dbReference type="Proteomes" id="UP001320831"/>
    </source>
</evidence>
<feature type="transmembrane region" description="Helical" evidence="9">
    <location>
        <begin position="121"/>
        <end position="141"/>
    </location>
</feature>
<sequence length="154" mass="16997">MSIARKVLAAFCVLVLVALVAVPFIQVVMRDVVGAAIVGAEEFTRFLLIVLVFTAFPVVVMEHENIVMAEFREVLPRRLRKVLAFVITLSAAAAAGFIAYVSWGTIFNNLNNATPTLKIPFWLFLGSTFLGFALACLIHLADLRHPPREETKVL</sequence>
<keyword evidence="4 9" id="KW-0997">Cell inner membrane</keyword>
<comment type="subcellular location">
    <subcellularLocation>
        <location evidence="1 9">Cell inner membrane</location>
        <topology evidence="1 9">Multi-pass membrane protein</topology>
    </subcellularLocation>
</comment>
<evidence type="ECO:0000256" key="8">
    <source>
        <dbReference type="ARBA" id="ARBA00038436"/>
    </source>
</evidence>
<accession>A0ABT2LRI1</accession>
<evidence type="ECO:0000256" key="9">
    <source>
        <dbReference type="RuleBase" id="RU369079"/>
    </source>
</evidence>
<comment type="caution">
    <text evidence="11">The sequence shown here is derived from an EMBL/GenBank/DDBJ whole genome shotgun (WGS) entry which is preliminary data.</text>
</comment>
<evidence type="ECO:0000256" key="1">
    <source>
        <dbReference type="ARBA" id="ARBA00004429"/>
    </source>
</evidence>
<dbReference type="RefSeq" id="WP_260905521.1">
    <property type="nucleotide sequence ID" value="NZ_JAOCZP010000006.1"/>
</dbReference>
<feature type="domain" description="Tripartite ATP-independent periplasmic transporters DctQ component" evidence="10">
    <location>
        <begin position="19"/>
        <end position="144"/>
    </location>
</feature>
<evidence type="ECO:0000256" key="6">
    <source>
        <dbReference type="ARBA" id="ARBA00022989"/>
    </source>
</evidence>
<protein>
    <recommendedName>
        <fullName evidence="9">TRAP transporter small permease protein</fullName>
    </recommendedName>
</protein>
<gene>
    <name evidence="11" type="ORF">N5A92_19205</name>
</gene>
<organism evidence="11 12">
    <name type="scientific">Chelativorans salis</name>
    <dbReference type="NCBI Taxonomy" id="2978478"/>
    <lineage>
        <taxon>Bacteria</taxon>
        <taxon>Pseudomonadati</taxon>
        <taxon>Pseudomonadota</taxon>
        <taxon>Alphaproteobacteria</taxon>
        <taxon>Hyphomicrobiales</taxon>
        <taxon>Phyllobacteriaceae</taxon>
        <taxon>Chelativorans</taxon>
    </lineage>
</organism>
<dbReference type="Proteomes" id="UP001320831">
    <property type="component" value="Unassembled WGS sequence"/>
</dbReference>